<proteinExistence type="predicted"/>
<comment type="caution">
    <text evidence="2">The sequence shown here is derived from an EMBL/GenBank/DDBJ whole genome shotgun (WGS) entry which is preliminary data.</text>
</comment>
<accession>A0A2W1NDQ9</accession>
<dbReference type="InterPro" id="IPR009875">
    <property type="entry name" value="PilZ_domain"/>
</dbReference>
<evidence type="ECO:0000313" key="2">
    <source>
        <dbReference type="EMBL" id="PZE21251.1"/>
    </source>
</evidence>
<reference evidence="2" key="1">
    <citation type="submission" date="2018-06" db="EMBL/GenBank/DDBJ databases">
        <title>Paenibacillus xerothermodurans sp. nov. an extremely dry heat resistant spore forming bacterium isolated from the soil of Cape Canaveral, Florida.</title>
        <authorList>
            <person name="Seuylemezian A."/>
            <person name="Kaur N."/>
            <person name="Patil P."/>
            <person name="Patil P."/>
            <person name="Mayilraj S."/>
            <person name="Vaishampayan P."/>
        </authorList>
    </citation>
    <scope>NUCLEOTIDE SEQUENCE [LARGE SCALE GENOMIC DNA]</scope>
    <source>
        <strain evidence="2">ATCC 27380</strain>
    </source>
</reference>
<feature type="domain" description="PilZ" evidence="1">
    <location>
        <begin position="110"/>
        <end position="220"/>
    </location>
</feature>
<dbReference type="GO" id="GO:0035438">
    <property type="term" value="F:cyclic-di-GMP binding"/>
    <property type="evidence" value="ECO:0007669"/>
    <property type="project" value="InterPro"/>
</dbReference>
<dbReference type="SUPFAM" id="SSF141371">
    <property type="entry name" value="PilZ domain-like"/>
    <property type="match status" value="1"/>
</dbReference>
<dbReference type="OrthoDB" id="2563492at2"/>
<protein>
    <submittedName>
        <fullName evidence="2">PilZ domain-containing protein</fullName>
    </submittedName>
</protein>
<keyword evidence="3" id="KW-1185">Reference proteome</keyword>
<name>A0A2W1NDQ9_PAEXE</name>
<evidence type="ECO:0000313" key="3">
    <source>
        <dbReference type="Proteomes" id="UP000214746"/>
    </source>
</evidence>
<dbReference type="Gene3D" id="2.40.10.220">
    <property type="entry name" value="predicted glycosyltransferase like domains"/>
    <property type="match status" value="1"/>
</dbReference>
<dbReference type="Pfam" id="PF07238">
    <property type="entry name" value="PilZ"/>
    <property type="match status" value="1"/>
</dbReference>
<dbReference type="AlphaFoldDB" id="A0A2W1NDQ9"/>
<gene>
    <name evidence="2" type="ORF">CBW46_007720</name>
</gene>
<organism evidence="2 3">
    <name type="scientific">Paenibacillus xerothermodurans</name>
    <dbReference type="NCBI Taxonomy" id="1977292"/>
    <lineage>
        <taxon>Bacteria</taxon>
        <taxon>Bacillati</taxon>
        <taxon>Bacillota</taxon>
        <taxon>Bacilli</taxon>
        <taxon>Bacillales</taxon>
        <taxon>Paenibacillaceae</taxon>
        <taxon>Paenibacillus</taxon>
    </lineage>
</organism>
<dbReference type="Proteomes" id="UP000214746">
    <property type="component" value="Unassembled WGS sequence"/>
</dbReference>
<dbReference type="EMBL" id="NHRJ02000003">
    <property type="protein sequence ID" value="PZE21251.1"/>
    <property type="molecule type" value="Genomic_DNA"/>
</dbReference>
<evidence type="ECO:0000259" key="1">
    <source>
        <dbReference type="Pfam" id="PF07238"/>
    </source>
</evidence>
<sequence length="225" mass="25152">MNWTQALAMDMVVPRMNCSLIIVGETKGGLPFCYEDNFVLQTVDENQMVVSLEFPAASPFEGLQHVCFIEVSFRERGFLYYGFVDLLHTEIEDNVCWLTLAPPQQLKMFQNRRFNRIQLPSPAPLSCRISGVGSAAAGEGITFSGEIKDISAGGLSFTTLSRIFYPLYLELSFVLPGHPHTFMVHAEVVRVSQLDTGVYRVAVEFRNVPESLTHTIDGYCTRSIG</sequence>